<dbReference type="PANTHER" id="PTHR35564:SF4">
    <property type="entry name" value="CYTOPLASMIC PROTEIN"/>
    <property type="match status" value="1"/>
</dbReference>
<dbReference type="NCBIfam" id="TIGR03347">
    <property type="entry name" value="VI_chp_1"/>
    <property type="match status" value="1"/>
</dbReference>
<accession>A0ABS1X0J8</accession>
<keyword evidence="2" id="KW-1185">Reference proteome</keyword>
<dbReference type="InterPro" id="IPR010732">
    <property type="entry name" value="T6SS_TssG-like"/>
</dbReference>
<dbReference type="Pfam" id="PF06996">
    <property type="entry name" value="T6SS_TssG"/>
    <property type="match status" value="1"/>
</dbReference>
<organism evidence="1 2">
    <name type="scientific">Steroidobacter gossypii</name>
    <dbReference type="NCBI Taxonomy" id="2805490"/>
    <lineage>
        <taxon>Bacteria</taxon>
        <taxon>Pseudomonadati</taxon>
        <taxon>Pseudomonadota</taxon>
        <taxon>Gammaproteobacteria</taxon>
        <taxon>Steroidobacterales</taxon>
        <taxon>Steroidobacteraceae</taxon>
        <taxon>Steroidobacter</taxon>
    </lineage>
</organism>
<dbReference type="Proteomes" id="UP000661077">
    <property type="component" value="Unassembled WGS sequence"/>
</dbReference>
<dbReference type="RefSeq" id="WP_203168842.1">
    <property type="nucleotide sequence ID" value="NZ_JAEVLS010000004.1"/>
</dbReference>
<comment type="caution">
    <text evidence="1">The sequence shown here is derived from an EMBL/GenBank/DDBJ whole genome shotgun (WGS) entry which is preliminary data.</text>
</comment>
<dbReference type="EMBL" id="JAEVLS010000004">
    <property type="protein sequence ID" value="MBM0106727.1"/>
    <property type="molecule type" value="Genomic_DNA"/>
</dbReference>
<sequence length="344" mass="37864">MPPLDLNNQALAQLQAQPHGYTLFAALRLLEQVYADRPRLGEARKAADDSVRLGQAPHLSFAPCDVAQLVNAEDGAVRLEQFAFGLFGPNGALPLHLTELAYERRRHKEDATVVDFLNLFQHRLISLFYRAWAESEPAVSLDRPDSDRFRTYVGALIGMAPESARDADAAPDYAKLSRAGLFASQPRSAEGLEAVLADYFGIEVEVRQFVGSWLEIPDDLRCRLGGSAAAALGSNATLGASTWQCQHKFEIVLGPLPHAAFSNFLPGAPGLRELHSLVRQYTNDEWEWQVRLLLRDVEIPGARLDGASPLGWTSWLGERRAHAADVVIQEQAAGARERASGRHQ</sequence>
<reference evidence="1 2" key="1">
    <citation type="journal article" date="2021" name="Int. J. Syst. Evol. Microbiol.">
        <title>Steroidobacter gossypii sp. nov., isolated from soil of cotton cropping field.</title>
        <authorList>
            <person name="Huang R."/>
            <person name="Yang S."/>
            <person name="Zhen C."/>
            <person name="Liu W."/>
        </authorList>
    </citation>
    <scope>NUCLEOTIDE SEQUENCE [LARGE SCALE GENOMIC DNA]</scope>
    <source>
        <strain evidence="1 2">S1-65</strain>
    </source>
</reference>
<name>A0ABS1X0J8_9GAMM</name>
<dbReference type="PANTHER" id="PTHR35564">
    <property type="match status" value="1"/>
</dbReference>
<protein>
    <submittedName>
        <fullName evidence="1">Type VI secretion system baseplate subunit TssG</fullName>
    </submittedName>
</protein>
<evidence type="ECO:0000313" key="2">
    <source>
        <dbReference type="Proteomes" id="UP000661077"/>
    </source>
</evidence>
<evidence type="ECO:0000313" key="1">
    <source>
        <dbReference type="EMBL" id="MBM0106727.1"/>
    </source>
</evidence>
<gene>
    <name evidence="1" type="primary">tssG</name>
    <name evidence="1" type="ORF">JM946_18500</name>
</gene>
<proteinExistence type="predicted"/>